<reference evidence="2 3" key="1">
    <citation type="journal article" date="2013" name="ISME J.">
        <title>A metabolic model for members of the genus Tetrasphaera involved in enhanced biological phosphorus removal.</title>
        <authorList>
            <person name="Kristiansen R."/>
            <person name="Nguyen H.T.T."/>
            <person name="Saunders A.M."/>
            <person name="Nielsen J.L."/>
            <person name="Wimmer R."/>
            <person name="Le V.Q."/>
            <person name="McIlroy S.J."/>
            <person name="Petrovski S."/>
            <person name="Seviour R.J."/>
            <person name="Calteau A."/>
            <person name="Nielsen K.L."/>
            <person name="Nielsen P.H."/>
        </authorList>
    </citation>
    <scope>NUCLEOTIDE SEQUENCE [LARGE SCALE GENOMIC DNA]</scope>
    <source>
        <strain evidence="2 3">Ben 74</strain>
    </source>
</reference>
<dbReference type="EMBL" id="CAJC01000142">
    <property type="protein sequence ID" value="CCI53237.1"/>
    <property type="molecule type" value="Genomic_DNA"/>
</dbReference>
<comment type="caution">
    <text evidence="2">The sequence shown here is derived from an EMBL/GenBank/DDBJ whole genome shotgun (WGS) entry which is preliminary data.</text>
</comment>
<protein>
    <recommendedName>
        <fullName evidence="1">DUF4921 domain-containing protein</fullName>
    </recommendedName>
</protein>
<name>A0A077ME65_9MICO</name>
<evidence type="ECO:0000259" key="1">
    <source>
        <dbReference type="Pfam" id="PF16268"/>
    </source>
</evidence>
<dbReference type="RefSeq" id="WP_048545440.1">
    <property type="nucleotide sequence ID" value="NZ_HF571038.1"/>
</dbReference>
<feature type="domain" description="DUF4921" evidence="1">
    <location>
        <begin position="14"/>
        <end position="423"/>
    </location>
</feature>
<dbReference type="SUPFAM" id="SSF54197">
    <property type="entry name" value="HIT-like"/>
    <property type="match status" value="1"/>
</dbReference>
<dbReference type="InterPro" id="IPR032576">
    <property type="entry name" value="DUF4921"/>
</dbReference>
<gene>
    <name evidence="2" type="ORF">BN13_320006</name>
</gene>
<accession>A0A077ME65</accession>
<keyword evidence="3" id="KW-1185">Reference proteome</keyword>
<evidence type="ECO:0000313" key="2">
    <source>
        <dbReference type="EMBL" id="CCI53237.1"/>
    </source>
</evidence>
<dbReference type="STRING" id="1193518.BN13_320006"/>
<proteinExistence type="predicted"/>
<sequence length="429" mass="47604">MDRIDESREPLVRMADGTVKQINPFSGTEVWTVPGRGHRPFPTVVNDVRDLEPGEATRRCAFCEERYAETTPESGRWTAAGTAYRYDAGLTFEEVTGAAADFRRIPNLFEILSFDFWHRNYGYTGNPEATAHQRRYLETDGGRAHVLSMARVKLAAMGLAEARLPTSIEQIAALDPAILGSFFAGAHDVVVARRHYVDGATRTDHLCSSGQLIPDEHAGFLSATIASAHAQALENPHAHFVSIFQNWLAPAGASFEHLHKQVVAIDEIGQRNSIEYGRVRADPDLYRRWGPEFARQHGLVIAENAHAIAFAGVGHRFPGIDIYTKVEGIPWELPPEVIRGWSDLVHACHFATGPLVPTNEEWHYQPHTMPGLPMPLRAVIKWRINTPAGFEGGTNVFVNTIDPWTVAERVRGKLHQARVSGDLGDVHLP</sequence>
<evidence type="ECO:0000313" key="3">
    <source>
        <dbReference type="Proteomes" id="UP000035720"/>
    </source>
</evidence>
<dbReference type="Pfam" id="PF16268">
    <property type="entry name" value="DUF4921"/>
    <property type="match status" value="1"/>
</dbReference>
<dbReference type="InterPro" id="IPR036265">
    <property type="entry name" value="HIT-like_sf"/>
</dbReference>
<organism evidence="2 3">
    <name type="scientific">Nostocoides jenkinsii Ben 74</name>
    <dbReference type="NCBI Taxonomy" id="1193518"/>
    <lineage>
        <taxon>Bacteria</taxon>
        <taxon>Bacillati</taxon>
        <taxon>Actinomycetota</taxon>
        <taxon>Actinomycetes</taxon>
        <taxon>Micrococcales</taxon>
        <taxon>Intrasporangiaceae</taxon>
        <taxon>Nostocoides</taxon>
    </lineage>
</organism>
<dbReference type="Proteomes" id="UP000035720">
    <property type="component" value="Unassembled WGS sequence"/>
</dbReference>
<dbReference type="AlphaFoldDB" id="A0A077ME65"/>
<dbReference type="Gene3D" id="3.30.428.10">
    <property type="entry name" value="HIT-like"/>
    <property type="match status" value="1"/>
</dbReference>